<dbReference type="GO" id="GO:0005739">
    <property type="term" value="C:mitochondrion"/>
    <property type="evidence" value="ECO:0007669"/>
    <property type="project" value="TreeGrafter"/>
</dbReference>
<protein>
    <recommendedName>
        <fullName evidence="2">Anticodon-binding domain-containing protein</fullName>
    </recommendedName>
</protein>
<feature type="non-terminal residue" evidence="3">
    <location>
        <position position="1"/>
    </location>
</feature>
<dbReference type="Gene3D" id="3.40.50.800">
    <property type="entry name" value="Anticodon-binding domain"/>
    <property type="match status" value="1"/>
</dbReference>
<organism evidence="3 4">
    <name type="scientific">Sphaeroforma arctica JP610</name>
    <dbReference type="NCBI Taxonomy" id="667725"/>
    <lineage>
        <taxon>Eukaryota</taxon>
        <taxon>Ichthyosporea</taxon>
        <taxon>Ichthyophonida</taxon>
        <taxon>Sphaeroforma</taxon>
    </lineage>
</organism>
<dbReference type="Proteomes" id="UP000054560">
    <property type="component" value="Unassembled WGS sequence"/>
</dbReference>
<dbReference type="GO" id="GO:0006435">
    <property type="term" value="P:threonyl-tRNA aminoacylation"/>
    <property type="evidence" value="ECO:0007669"/>
    <property type="project" value="TreeGrafter"/>
</dbReference>
<dbReference type="AlphaFoldDB" id="A0A0L0F5P0"/>
<gene>
    <name evidence="3" type="ORF">SARC_15519</name>
</gene>
<evidence type="ECO:0000259" key="2">
    <source>
        <dbReference type="Pfam" id="PF03129"/>
    </source>
</evidence>
<sequence length="61" mass="6865">PFWLNPRQVQVVPVGKGFNEYGEKVRAALHKAGFHADCDDGPNTLPKKVRNAQIAQYNFIL</sequence>
<dbReference type="PANTHER" id="PTHR11451">
    <property type="entry name" value="THREONINE-TRNA LIGASE"/>
    <property type="match status" value="1"/>
</dbReference>
<dbReference type="EMBL" id="KQ247844">
    <property type="protein sequence ID" value="KNC71934.1"/>
    <property type="molecule type" value="Genomic_DNA"/>
</dbReference>
<accession>A0A0L0F5P0</accession>
<dbReference type="STRING" id="667725.A0A0L0F5P0"/>
<dbReference type="GeneID" id="25916023"/>
<dbReference type="OrthoDB" id="10265993at2759"/>
<evidence type="ECO:0000313" key="4">
    <source>
        <dbReference type="Proteomes" id="UP000054560"/>
    </source>
</evidence>
<dbReference type="eggNOG" id="KOG1637">
    <property type="taxonomic scope" value="Eukaryota"/>
</dbReference>
<dbReference type="SUPFAM" id="SSF52954">
    <property type="entry name" value="Class II aaRS ABD-related"/>
    <property type="match status" value="1"/>
</dbReference>
<dbReference type="Pfam" id="PF03129">
    <property type="entry name" value="HGTP_anticodon"/>
    <property type="match status" value="1"/>
</dbReference>
<reference evidence="3 4" key="1">
    <citation type="submission" date="2011-02" db="EMBL/GenBank/DDBJ databases">
        <title>The Genome Sequence of Sphaeroforma arctica JP610.</title>
        <authorList>
            <consortium name="The Broad Institute Genome Sequencing Platform"/>
            <person name="Russ C."/>
            <person name="Cuomo C."/>
            <person name="Young S.K."/>
            <person name="Zeng Q."/>
            <person name="Gargeya S."/>
            <person name="Alvarado L."/>
            <person name="Berlin A."/>
            <person name="Chapman S.B."/>
            <person name="Chen Z."/>
            <person name="Freedman E."/>
            <person name="Gellesch M."/>
            <person name="Goldberg J."/>
            <person name="Griggs A."/>
            <person name="Gujja S."/>
            <person name="Heilman E."/>
            <person name="Heiman D."/>
            <person name="Howarth C."/>
            <person name="Mehta T."/>
            <person name="Neiman D."/>
            <person name="Pearson M."/>
            <person name="Roberts A."/>
            <person name="Saif S."/>
            <person name="Shea T."/>
            <person name="Shenoy N."/>
            <person name="Sisk P."/>
            <person name="Stolte C."/>
            <person name="Sykes S."/>
            <person name="White J."/>
            <person name="Yandava C."/>
            <person name="Burger G."/>
            <person name="Gray M.W."/>
            <person name="Holland P.W.H."/>
            <person name="King N."/>
            <person name="Lang F.B.F."/>
            <person name="Roger A.J."/>
            <person name="Ruiz-Trillo I."/>
            <person name="Haas B."/>
            <person name="Nusbaum C."/>
            <person name="Birren B."/>
        </authorList>
    </citation>
    <scope>NUCLEOTIDE SEQUENCE [LARGE SCALE GENOMIC DNA]</scope>
    <source>
        <strain evidence="3 4">JP610</strain>
    </source>
</reference>
<evidence type="ECO:0000313" key="3">
    <source>
        <dbReference type="EMBL" id="KNC71934.1"/>
    </source>
</evidence>
<keyword evidence="4" id="KW-1185">Reference proteome</keyword>
<dbReference type="InterPro" id="IPR004154">
    <property type="entry name" value="Anticodon-bd"/>
</dbReference>
<keyword evidence="1" id="KW-0648">Protein biosynthesis</keyword>
<feature type="domain" description="Anticodon-binding" evidence="2">
    <location>
        <begin position="8"/>
        <end position="61"/>
    </location>
</feature>
<dbReference type="InterPro" id="IPR036621">
    <property type="entry name" value="Anticodon-bd_dom_sf"/>
</dbReference>
<evidence type="ECO:0000256" key="1">
    <source>
        <dbReference type="ARBA" id="ARBA00022917"/>
    </source>
</evidence>
<feature type="non-terminal residue" evidence="3">
    <location>
        <position position="61"/>
    </location>
</feature>
<dbReference type="PANTHER" id="PTHR11451:SF46">
    <property type="entry name" value="THREONINE--TRNA LIGASE"/>
    <property type="match status" value="1"/>
</dbReference>
<dbReference type="GO" id="GO:0004829">
    <property type="term" value="F:threonine-tRNA ligase activity"/>
    <property type="evidence" value="ECO:0007669"/>
    <property type="project" value="TreeGrafter"/>
</dbReference>
<dbReference type="RefSeq" id="XP_014145836.1">
    <property type="nucleotide sequence ID" value="XM_014290361.1"/>
</dbReference>
<proteinExistence type="predicted"/>
<name>A0A0L0F5P0_9EUKA</name>